<sequence>MRLGIVLYTVFWKAPEAYCATGIFREGIAKNRNQTPVMGRGYSAATSQMLSSCMIVPDLTNPTFDYDYKYQEVSKTFSGYGLEVPYGHGNSLFDDFKNFVGVGDGDGLFDCPVMDKIFNAMRRETDNLISGNIFADQRAQFVFTVMKADLYYNSADESSMSLSADAVGLLRRGEFIGFIQACGPAFIRSIRRTKQIGTLFTMKTSSTQSSSYFSSWFWFRRGGQSTASSSNTNSLNIEIFGVGLYFNAADSTLVAKSMDDYDAVMAYGFESMKDQRTGLVESIEILPWASSTSFQVAAKLDFTLEQDDCSELTERTCNGKKCKVGTGDTDDRDCMAVCYVQNSDTALDCSNGYTCTPDNCYRVLGSQKETGFAYVPVNAEDCFLTTQRNKFATNEESFVENDDAVYTPTTELLCNSEPDKTYLIGKTTFSPQIKIFNFMSNAEFIANVDAIVRNKFDSLELLSQCTGLMHSYSETKLSRKYVLNTLNPLPMENYDQVARNNQNTGLAILPTDFTYPLTALRLKDIITGDRCAGRPANDCLNPTCTTGPCHNRAVRFLYGRKVTEFNSFINVFYGQCLLKLSEESLELDSGKIFTHHWLSITECNKPLCLLRGSTINGTDCALSSDMQASIDSTVYDPKTEQDYEFLVQSFCMPEFFEV</sequence>
<protein>
    <submittedName>
        <fullName evidence="1">Uncharacterized protein</fullName>
    </submittedName>
</protein>
<reference evidence="1" key="1">
    <citation type="submission" date="2021-01" db="EMBL/GenBank/DDBJ databases">
        <authorList>
            <person name="Corre E."/>
            <person name="Pelletier E."/>
            <person name="Niang G."/>
            <person name="Scheremetjew M."/>
            <person name="Finn R."/>
            <person name="Kale V."/>
            <person name="Holt S."/>
            <person name="Cochrane G."/>
            <person name="Meng A."/>
            <person name="Brown T."/>
            <person name="Cohen L."/>
        </authorList>
    </citation>
    <scope>NUCLEOTIDE SEQUENCE</scope>
    <source>
        <strain evidence="1">308</strain>
    </source>
</reference>
<evidence type="ECO:0000313" key="1">
    <source>
        <dbReference type="EMBL" id="CAD8901829.1"/>
    </source>
</evidence>
<gene>
    <name evidence="1" type="ORF">CHYS00102_LOCUS29048</name>
</gene>
<proteinExistence type="predicted"/>
<name>A0A7S1G1Q9_9STRA</name>
<dbReference type="AlphaFoldDB" id="A0A7S1G1Q9"/>
<organism evidence="1">
    <name type="scientific">Corethron hystrix</name>
    <dbReference type="NCBI Taxonomy" id="216773"/>
    <lineage>
        <taxon>Eukaryota</taxon>
        <taxon>Sar</taxon>
        <taxon>Stramenopiles</taxon>
        <taxon>Ochrophyta</taxon>
        <taxon>Bacillariophyta</taxon>
        <taxon>Coscinodiscophyceae</taxon>
        <taxon>Corethrophycidae</taxon>
        <taxon>Corethrales</taxon>
        <taxon>Corethraceae</taxon>
        <taxon>Corethron</taxon>
    </lineage>
</organism>
<dbReference type="EMBL" id="HBFR01039746">
    <property type="protein sequence ID" value="CAD8901829.1"/>
    <property type="molecule type" value="Transcribed_RNA"/>
</dbReference>
<accession>A0A7S1G1Q9</accession>